<keyword evidence="2" id="KW-0472">Membrane</keyword>
<evidence type="ECO:0000256" key="2">
    <source>
        <dbReference type="SAM" id="Phobius"/>
    </source>
</evidence>
<feature type="region of interest" description="Disordered" evidence="1">
    <location>
        <begin position="149"/>
        <end position="171"/>
    </location>
</feature>
<comment type="caution">
    <text evidence="3">The sequence shown here is derived from an EMBL/GenBank/DDBJ whole genome shotgun (WGS) entry which is preliminary data.</text>
</comment>
<keyword evidence="4" id="KW-1185">Reference proteome</keyword>
<feature type="transmembrane region" description="Helical" evidence="2">
    <location>
        <begin position="88"/>
        <end position="113"/>
    </location>
</feature>
<name>A0ABW4EUF4_9PSEU</name>
<organism evidence="3 4">
    <name type="scientific">Pseudonocardia yunnanensis</name>
    <dbReference type="NCBI Taxonomy" id="58107"/>
    <lineage>
        <taxon>Bacteria</taxon>
        <taxon>Bacillati</taxon>
        <taxon>Actinomycetota</taxon>
        <taxon>Actinomycetes</taxon>
        <taxon>Pseudonocardiales</taxon>
        <taxon>Pseudonocardiaceae</taxon>
        <taxon>Pseudonocardia</taxon>
    </lineage>
</organism>
<keyword evidence="2" id="KW-0812">Transmembrane</keyword>
<sequence length="171" mass="17073">MTRIWTDTLLVTAGTPPAGATPGSRSDPGVGDPGREIGKPSFRKPAGFAVGVVSVGVPVVVRAAAFWVPADPTPFCLGSVDSRADAGAADAVLVAAAGCGTALAAAVIADVGLRSTPLGGPDRRGVTALFSAACWLALLQNPVSRNTRSTSASARRAAIGRSSVLPQPRAC</sequence>
<protein>
    <submittedName>
        <fullName evidence="3">Uncharacterized protein</fullName>
    </submittedName>
</protein>
<dbReference type="EMBL" id="JBHUCO010000013">
    <property type="protein sequence ID" value="MFD1518557.1"/>
    <property type="molecule type" value="Genomic_DNA"/>
</dbReference>
<proteinExistence type="predicted"/>
<keyword evidence="2" id="KW-1133">Transmembrane helix</keyword>
<feature type="compositionally biased region" description="Low complexity" evidence="1">
    <location>
        <begin position="12"/>
        <end position="23"/>
    </location>
</feature>
<feature type="transmembrane region" description="Helical" evidence="2">
    <location>
        <begin position="46"/>
        <end position="68"/>
    </location>
</feature>
<gene>
    <name evidence="3" type="ORF">ACFSJD_13745</name>
</gene>
<evidence type="ECO:0000313" key="4">
    <source>
        <dbReference type="Proteomes" id="UP001597114"/>
    </source>
</evidence>
<evidence type="ECO:0000256" key="1">
    <source>
        <dbReference type="SAM" id="MobiDB-lite"/>
    </source>
</evidence>
<dbReference type="RefSeq" id="WP_344729588.1">
    <property type="nucleotide sequence ID" value="NZ_BAAAUS010000063.1"/>
</dbReference>
<dbReference type="Proteomes" id="UP001597114">
    <property type="component" value="Unassembled WGS sequence"/>
</dbReference>
<feature type="region of interest" description="Disordered" evidence="1">
    <location>
        <begin position="12"/>
        <end position="38"/>
    </location>
</feature>
<reference evidence="4" key="1">
    <citation type="journal article" date="2019" name="Int. J. Syst. Evol. Microbiol.">
        <title>The Global Catalogue of Microorganisms (GCM) 10K type strain sequencing project: providing services to taxonomists for standard genome sequencing and annotation.</title>
        <authorList>
            <consortium name="The Broad Institute Genomics Platform"/>
            <consortium name="The Broad Institute Genome Sequencing Center for Infectious Disease"/>
            <person name="Wu L."/>
            <person name="Ma J."/>
        </authorList>
    </citation>
    <scope>NUCLEOTIDE SEQUENCE [LARGE SCALE GENOMIC DNA]</scope>
    <source>
        <strain evidence="4">CCM 7043</strain>
    </source>
</reference>
<accession>A0ABW4EUF4</accession>
<evidence type="ECO:0000313" key="3">
    <source>
        <dbReference type="EMBL" id="MFD1518557.1"/>
    </source>
</evidence>
<feature type="compositionally biased region" description="Low complexity" evidence="1">
    <location>
        <begin position="149"/>
        <end position="163"/>
    </location>
</feature>